<dbReference type="SUPFAM" id="SSF53098">
    <property type="entry name" value="Ribonuclease H-like"/>
    <property type="match status" value="1"/>
</dbReference>
<dbReference type="Gene3D" id="3.40.970.10">
    <property type="entry name" value="Ribonuclease H1, N-terminal domain"/>
    <property type="match status" value="1"/>
</dbReference>
<dbReference type="SUPFAM" id="SSF55658">
    <property type="entry name" value="L9 N-domain-like"/>
    <property type="match status" value="1"/>
</dbReference>
<dbReference type="Proteomes" id="UP000095751">
    <property type="component" value="Unassembled WGS sequence"/>
</dbReference>
<organism evidence="3 4">
    <name type="scientific">Fragilariopsis cylindrus CCMP1102</name>
    <dbReference type="NCBI Taxonomy" id="635003"/>
    <lineage>
        <taxon>Eukaryota</taxon>
        <taxon>Sar</taxon>
        <taxon>Stramenopiles</taxon>
        <taxon>Ochrophyta</taxon>
        <taxon>Bacillariophyta</taxon>
        <taxon>Bacillariophyceae</taxon>
        <taxon>Bacillariophycidae</taxon>
        <taxon>Bacillariales</taxon>
        <taxon>Bacillariaceae</taxon>
        <taxon>Fragilariopsis</taxon>
    </lineage>
</organism>
<feature type="compositionally biased region" description="Low complexity" evidence="1">
    <location>
        <begin position="471"/>
        <end position="503"/>
    </location>
</feature>
<feature type="compositionally biased region" description="Low complexity" evidence="1">
    <location>
        <begin position="206"/>
        <end position="215"/>
    </location>
</feature>
<dbReference type="EMBL" id="KV784374">
    <property type="protein sequence ID" value="OEU09905.1"/>
    <property type="molecule type" value="Genomic_DNA"/>
</dbReference>
<dbReference type="PANTHER" id="PTHR46387">
    <property type="entry name" value="POLYNUCLEOTIDYL TRANSFERASE, RIBONUCLEASE H-LIKE SUPERFAMILY PROTEIN"/>
    <property type="match status" value="1"/>
</dbReference>
<dbReference type="KEGG" id="fcy:FRACYDRAFT_264098"/>
<dbReference type="GO" id="GO:0003676">
    <property type="term" value="F:nucleic acid binding"/>
    <property type="evidence" value="ECO:0007669"/>
    <property type="project" value="InterPro"/>
</dbReference>
<proteinExistence type="predicted"/>
<evidence type="ECO:0000313" key="4">
    <source>
        <dbReference type="Proteomes" id="UP000095751"/>
    </source>
</evidence>
<dbReference type="Gene3D" id="3.30.420.10">
    <property type="entry name" value="Ribonuclease H-like superfamily/Ribonuclease H"/>
    <property type="match status" value="1"/>
</dbReference>
<dbReference type="AlphaFoldDB" id="A0A1E7EVT0"/>
<feature type="region of interest" description="Disordered" evidence="1">
    <location>
        <begin position="203"/>
        <end position="242"/>
    </location>
</feature>
<feature type="region of interest" description="Disordered" evidence="1">
    <location>
        <begin position="274"/>
        <end position="298"/>
    </location>
</feature>
<feature type="compositionally biased region" description="Low complexity" evidence="1">
    <location>
        <begin position="512"/>
        <end position="538"/>
    </location>
</feature>
<accession>A0A1E7EVT0</accession>
<feature type="compositionally biased region" description="Low complexity" evidence="1">
    <location>
        <begin position="348"/>
        <end position="363"/>
    </location>
</feature>
<feature type="region of interest" description="Disordered" evidence="1">
    <location>
        <begin position="348"/>
        <end position="367"/>
    </location>
</feature>
<evidence type="ECO:0000259" key="2">
    <source>
        <dbReference type="Pfam" id="PF01693"/>
    </source>
</evidence>
<protein>
    <recommendedName>
        <fullName evidence="2">Ribonuclease H1 N-terminal domain-containing protein</fullName>
    </recommendedName>
</protein>
<feature type="region of interest" description="Disordered" evidence="1">
    <location>
        <begin position="152"/>
        <end position="177"/>
    </location>
</feature>
<dbReference type="InterPro" id="IPR011320">
    <property type="entry name" value="RNase_H1_N"/>
</dbReference>
<dbReference type="InterPro" id="IPR009027">
    <property type="entry name" value="Ribosomal_bL9/RNase_H1_N"/>
</dbReference>
<evidence type="ECO:0000256" key="1">
    <source>
        <dbReference type="SAM" id="MobiDB-lite"/>
    </source>
</evidence>
<dbReference type="InterPro" id="IPR012337">
    <property type="entry name" value="RNaseH-like_sf"/>
</dbReference>
<dbReference type="InParanoid" id="A0A1E7EVT0"/>
<reference evidence="3 4" key="1">
    <citation type="submission" date="2016-09" db="EMBL/GenBank/DDBJ databases">
        <title>Extensive genetic diversity and differential bi-allelic expression allows diatom success in the polar Southern Ocean.</title>
        <authorList>
            <consortium name="DOE Joint Genome Institute"/>
            <person name="Mock T."/>
            <person name="Otillar R.P."/>
            <person name="Strauss J."/>
            <person name="Dupont C."/>
            <person name="Frickenhaus S."/>
            <person name="Maumus F."/>
            <person name="Mcmullan M."/>
            <person name="Sanges R."/>
            <person name="Schmutz J."/>
            <person name="Toseland A."/>
            <person name="Valas R."/>
            <person name="Veluchamy A."/>
            <person name="Ward B.J."/>
            <person name="Allen A."/>
            <person name="Barry K."/>
            <person name="Falciatore A."/>
            <person name="Ferrante M."/>
            <person name="Fortunato A.E."/>
            <person name="Gloeckner G."/>
            <person name="Gruber A."/>
            <person name="Hipkin R."/>
            <person name="Janech M."/>
            <person name="Kroth P."/>
            <person name="Leese F."/>
            <person name="Lindquist E."/>
            <person name="Lyon B.R."/>
            <person name="Martin J."/>
            <person name="Mayer C."/>
            <person name="Parker M."/>
            <person name="Quesneville H."/>
            <person name="Raymond J."/>
            <person name="Uhlig C."/>
            <person name="Valentin K.U."/>
            <person name="Worden A.Z."/>
            <person name="Armbrust E.V."/>
            <person name="Bowler C."/>
            <person name="Green B."/>
            <person name="Moulton V."/>
            <person name="Van Oosterhout C."/>
            <person name="Grigoriev I."/>
        </authorList>
    </citation>
    <scope>NUCLEOTIDE SEQUENCE [LARGE SCALE GENOMIC DNA]</scope>
    <source>
        <strain evidence="3 4">CCMP1102</strain>
    </source>
</reference>
<feature type="compositionally biased region" description="Low complexity" evidence="1">
    <location>
        <begin position="152"/>
        <end position="163"/>
    </location>
</feature>
<dbReference type="InterPro" id="IPR037056">
    <property type="entry name" value="RNase_H1_N_sf"/>
</dbReference>
<feature type="domain" description="Ribonuclease H1 N-terminal" evidence="2">
    <location>
        <begin position="17"/>
        <end position="61"/>
    </location>
</feature>
<name>A0A1E7EVT0_9STRA</name>
<keyword evidence="4" id="KW-1185">Reference proteome</keyword>
<dbReference type="InterPro" id="IPR036397">
    <property type="entry name" value="RNaseH_sf"/>
</dbReference>
<dbReference type="Pfam" id="PF01693">
    <property type="entry name" value="Cauli_VI"/>
    <property type="match status" value="1"/>
</dbReference>
<sequence>MPPPIIKTKSKSKSKTKFYAVAIGRNGSKIYNTWDECKSQVIGHPNSKYKSFTSPQDANDYITKYNSNFDTTDSTTTDSTTNNDTTPAITAATFATAAATSSFAFTPVSTTFTPRTPTPPVSQQKQKQLYELSQQPLEQIMAEIIRNVTTTTTNSKHNNNNATNKRRRINDDDDDNNITTATAAPHIDYDFYKDHDVMKKSAATLSSSSSSEAVVEGGGGVENADDDDNNHGPDDLLPSPSPPHKLWFHVMFDGGSRGNPNGHAGSGTHIITRRFYNDNNNDNDNDEKKQKSKTKTTKDVIHRDKLNIRSYLGFGLLTNNQAEYNGLVIGLEQILKILKNDSFIRQQQQQQQQQNSQSSSSSQEDQKKQCRDITIIIQGDSDLIIKQMDGIYQCKSPKLKSYFQKSLKLLEEIKKEIVGPTTNTNNSKNSSKSKRRYQKDDYDIVFEHVYRDHNTIADGLANEAMDSKKSWMTTTSTPSSSSSAAITKTKTVKSTSTSSSSKKTTTKKKQTSRGSTKSKTATTITTVKPSKNNSNSNRNKSEPESGLEV</sequence>
<feature type="region of interest" description="Disordered" evidence="1">
    <location>
        <begin position="471"/>
        <end position="549"/>
    </location>
</feature>
<gene>
    <name evidence="3" type="ORF">FRACYDRAFT_264098</name>
</gene>
<dbReference type="OrthoDB" id="1938096at2759"/>
<dbReference type="PANTHER" id="PTHR46387:SF2">
    <property type="entry name" value="RIBONUCLEASE HI"/>
    <property type="match status" value="1"/>
</dbReference>
<evidence type="ECO:0000313" key="3">
    <source>
        <dbReference type="EMBL" id="OEU09905.1"/>
    </source>
</evidence>